<evidence type="ECO:0000313" key="7">
    <source>
        <dbReference type="Proteomes" id="UP000835052"/>
    </source>
</evidence>
<keyword evidence="3 4" id="KW-0802">TPR repeat</keyword>
<feature type="coiled-coil region" evidence="5">
    <location>
        <begin position="82"/>
        <end position="109"/>
    </location>
</feature>
<keyword evidence="5" id="KW-0175">Coiled coil</keyword>
<dbReference type="SMART" id="SM00028">
    <property type="entry name" value="TPR"/>
    <property type="match status" value="3"/>
</dbReference>
<sequence length="179" mass="19561">MATAHDRAVLNQILNPLLPNSDGLDEVKHEEVVIEHEGFARSVELEREGVRLAESGKSADAIAVFSKAIESCPVNPSAYNNRAQAYRLNEQIEEALADLNEALKLGNEKGKAACQAFVQRGSIYRLQGNDDKAREDFQAAAELGSSFAKMQLVTLNPYAAMCNKMLSDVFSNMKNGKTS</sequence>
<reference evidence="6" key="1">
    <citation type="submission" date="2020-10" db="EMBL/GenBank/DDBJ databases">
        <authorList>
            <person name="Kikuchi T."/>
        </authorList>
    </citation>
    <scope>NUCLEOTIDE SEQUENCE</scope>
    <source>
        <strain evidence="6">NKZ352</strain>
    </source>
</reference>
<dbReference type="SUPFAM" id="SSF48452">
    <property type="entry name" value="TPR-like"/>
    <property type="match status" value="1"/>
</dbReference>
<evidence type="ECO:0000256" key="5">
    <source>
        <dbReference type="SAM" id="Coils"/>
    </source>
</evidence>
<dbReference type="OrthoDB" id="539634at2759"/>
<evidence type="ECO:0000256" key="4">
    <source>
        <dbReference type="PROSITE-ProRule" id="PRU00339"/>
    </source>
</evidence>
<dbReference type="PROSITE" id="PS50005">
    <property type="entry name" value="TPR"/>
    <property type="match status" value="1"/>
</dbReference>
<comment type="similarity">
    <text evidence="1">Belongs to the TTC36 family.</text>
</comment>
<evidence type="ECO:0008006" key="8">
    <source>
        <dbReference type="Google" id="ProtNLM"/>
    </source>
</evidence>
<evidence type="ECO:0000256" key="1">
    <source>
        <dbReference type="ARBA" id="ARBA00006995"/>
    </source>
</evidence>
<comment type="caution">
    <text evidence="6">The sequence shown here is derived from an EMBL/GenBank/DDBJ whole genome shotgun (WGS) entry which is preliminary data.</text>
</comment>
<dbReference type="Proteomes" id="UP000835052">
    <property type="component" value="Unassembled WGS sequence"/>
</dbReference>
<dbReference type="GO" id="GO:0006570">
    <property type="term" value="P:tyrosine metabolic process"/>
    <property type="evidence" value="ECO:0007669"/>
    <property type="project" value="TreeGrafter"/>
</dbReference>
<dbReference type="Gene3D" id="1.25.40.10">
    <property type="entry name" value="Tetratricopeptide repeat domain"/>
    <property type="match status" value="1"/>
</dbReference>
<proteinExistence type="inferred from homology"/>
<organism evidence="6 7">
    <name type="scientific">Caenorhabditis auriculariae</name>
    <dbReference type="NCBI Taxonomy" id="2777116"/>
    <lineage>
        <taxon>Eukaryota</taxon>
        <taxon>Metazoa</taxon>
        <taxon>Ecdysozoa</taxon>
        <taxon>Nematoda</taxon>
        <taxon>Chromadorea</taxon>
        <taxon>Rhabditida</taxon>
        <taxon>Rhabditina</taxon>
        <taxon>Rhabditomorpha</taxon>
        <taxon>Rhabditoidea</taxon>
        <taxon>Rhabditidae</taxon>
        <taxon>Peloderinae</taxon>
        <taxon>Caenorhabditis</taxon>
    </lineage>
</organism>
<evidence type="ECO:0000256" key="2">
    <source>
        <dbReference type="ARBA" id="ARBA00022737"/>
    </source>
</evidence>
<dbReference type="PANTHER" id="PTHR21405">
    <property type="entry name" value="CDNA SEQUENCE BC021608"/>
    <property type="match status" value="1"/>
</dbReference>
<dbReference type="InterPro" id="IPR038906">
    <property type="entry name" value="TTC36"/>
</dbReference>
<gene>
    <name evidence="6" type="ORF">CAUJ_LOCUS11497</name>
</gene>
<evidence type="ECO:0000256" key="3">
    <source>
        <dbReference type="ARBA" id="ARBA00022803"/>
    </source>
</evidence>
<name>A0A8S1HMH7_9PELO</name>
<protein>
    <recommendedName>
        <fullName evidence="8">Tetratricopeptide repeat protein 36 homolog</fullName>
    </recommendedName>
</protein>
<dbReference type="InterPro" id="IPR019734">
    <property type="entry name" value="TPR_rpt"/>
</dbReference>
<dbReference type="FunFam" id="1.25.40.10:FF:000213">
    <property type="entry name" value="Tetratricopeptide repeat domain 36"/>
    <property type="match status" value="1"/>
</dbReference>
<dbReference type="PANTHER" id="PTHR21405:SF0">
    <property type="entry name" value="TETRATRICOPEPTIDE REPEAT PROTEIN 36"/>
    <property type="match status" value="1"/>
</dbReference>
<dbReference type="Pfam" id="PF13432">
    <property type="entry name" value="TPR_16"/>
    <property type="match status" value="1"/>
</dbReference>
<feature type="repeat" description="TPR" evidence="4">
    <location>
        <begin position="76"/>
        <end position="109"/>
    </location>
</feature>
<dbReference type="InterPro" id="IPR011990">
    <property type="entry name" value="TPR-like_helical_dom_sf"/>
</dbReference>
<dbReference type="AlphaFoldDB" id="A0A8S1HMH7"/>
<dbReference type="EMBL" id="CAJGYM010000057">
    <property type="protein sequence ID" value="CAD6195578.1"/>
    <property type="molecule type" value="Genomic_DNA"/>
</dbReference>
<dbReference type="Pfam" id="PF13181">
    <property type="entry name" value="TPR_8"/>
    <property type="match status" value="1"/>
</dbReference>
<accession>A0A8S1HMH7</accession>
<evidence type="ECO:0000313" key="6">
    <source>
        <dbReference type="EMBL" id="CAD6195578.1"/>
    </source>
</evidence>
<keyword evidence="2" id="KW-0677">Repeat</keyword>
<keyword evidence="7" id="KW-1185">Reference proteome</keyword>